<dbReference type="AlphaFoldDB" id="A0A0N5AL51"/>
<dbReference type="GO" id="GO:0005634">
    <property type="term" value="C:nucleus"/>
    <property type="evidence" value="ECO:0007669"/>
    <property type="project" value="UniProtKB-SubCell"/>
</dbReference>
<evidence type="ECO:0000313" key="10">
    <source>
        <dbReference type="WBParaSite" id="SMUV_0000525001-mRNA-1"/>
    </source>
</evidence>
<keyword evidence="9" id="KW-1185">Reference proteome</keyword>
<keyword evidence="6" id="KW-0539">Nucleus</keyword>
<dbReference type="InterPro" id="IPR013854">
    <property type="entry name" value="TF_AP2_C"/>
</dbReference>
<evidence type="ECO:0000256" key="6">
    <source>
        <dbReference type="ARBA" id="ARBA00023242"/>
    </source>
</evidence>
<dbReference type="WBParaSite" id="SMUV_0000525001-mRNA-1">
    <property type="protein sequence ID" value="SMUV_0000525001-mRNA-1"/>
    <property type="gene ID" value="SMUV_0000525001"/>
</dbReference>
<dbReference type="GO" id="GO:0000977">
    <property type="term" value="F:RNA polymerase II transcription regulatory region sequence-specific DNA binding"/>
    <property type="evidence" value="ECO:0007669"/>
    <property type="project" value="TreeGrafter"/>
</dbReference>
<dbReference type="Pfam" id="PF03299">
    <property type="entry name" value="TF_AP-2"/>
    <property type="match status" value="1"/>
</dbReference>
<evidence type="ECO:0000256" key="5">
    <source>
        <dbReference type="ARBA" id="ARBA00023163"/>
    </source>
</evidence>
<name>A0A0N5AL51_9BILA</name>
<dbReference type="PANTHER" id="PTHR10812:SF17">
    <property type="entry name" value="TRANSCRIPTION FACTOR AP-2, ISOFORM D"/>
    <property type="match status" value="1"/>
</dbReference>
<dbReference type="STRING" id="451379.A0A0N5AL51"/>
<evidence type="ECO:0000256" key="3">
    <source>
        <dbReference type="ARBA" id="ARBA00023015"/>
    </source>
</evidence>
<evidence type="ECO:0000256" key="4">
    <source>
        <dbReference type="ARBA" id="ARBA00023125"/>
    </source>
</evidence>
<keyword evidence="3" id="KW-0805">Transcription regulation</keyword>
<evidence type="ECO:0000256" key="1">
    <source>
        <dbReference type="ARBA" id="ARBA00004123"/>
    </source>
</evidence>
<dbReference type="PANTHER" id="PTHR10812">
    <property type="entry name" value="TRANSCRIPTION FACTOR AP-2"/>
    <property type="match status" value="1"/>
</dbReference>
<sequence length="315" mass="34301">MLMLSSRQDRSVIDRISTKLLQRRMMTEKKRPSPPMDGVDVKKAKYVPRDVFKEENVGAESVDRIVFHESVKQEDEANAACLSGLANDGEFIAEEHNSDSESSDYGTTEGSSSPVLLTPANPDDVFCTVPGRLSLLSSISKYKVTVGELQRRLGHPEALNASILGGILRRAKSKNGGKSLRDSLEKIGINLPAGRRKSASITLLTSLVEGEAMHLAKDFSLACSTYFPSKEIASYVHSQTVRLSPPDIEKRKEEMECAKKALLVFADILRLDNSATEGNKVNSGFLGSSVQEPLTQFSLITHGFGTAALLAGIFL</sequence>
<keyword evidence="5" id="KW-0804">Transcription</keyword>
<proteinExistence type="inferred from homology"/>
<protein>
    <submittedName>
        <fullName evidence="10">TF_AP-2 domain-containing protein</fullName>
    </submittedName>
</protein>
<comment type="subcellular location">
    <subcellularLocation>
        <location evidence="1">Nucleus</location>
    </subcellularLocation>
</comment>
<dbReference type="PRINTS" id="PR01748">
    <property type="entry name" value="AP2TNSCPFCT"/>
</dbReference>
<evidence type="ECO:0000313" key="9">
    <source>
        <dbReference type="Proteomes" id="UP000046393"/>
    </source>
</evidence>
<evidence type="ECO:0000256" key="2">
    <source>
        <dbReference type="ARBA" id="ARBA00007770"/>
    </source>
</evidence>
<reference evidence="10" key="1">
    <citation type="submission" date="2017-02" db="UniProtKB">
        <authorList>
            <consortium name="WormBaseParasite"/>
        </authorList>
    </citation>
    <scope>IDENTIFICATION</scope>
</reference>
<feature type="region of interest" description="Disordered" evidence="7">
    <location>
        <begin position="95"/>
        <end position="117"/>
    </location>
</feature>
<dbReference type="Proteomes" id="UP000046393">
    <property type="component" value="Unplaced"/>
</dbReference>
<organism evidence="9 10">
    <name type="scientific">Syphacia muris</name>
    <dbReference type="NCBI Taxonomy" id="451379"/>
    <lineage>
        <taxon>Eukaryota</taxon>
        <taxon>Metazoa</taxon>
        <taxon>Ecdysozoa</taxon>
        <taxon>Nematoda</taxon>
        <taxon>Chromadorea</taxon>
        <taxon>Rhabditida</taxon>
        <taxon>Spirurina</taxon>
        <taxon>Oxyuridomorpha</taxon>
        <taxon>Oxyuroidea</taxon>
        <taxon>Oxyuridae</taxon>
        <taxon>Syphacia</taxon>
    </lineage>
</organism>
<comment type="similarity">
    <text evidence="2">Belongs to the AP-2 family.</text>
</comment>
<evidence type="ECO:0000256" key="7">
    <source>
        <dbReference type="SAM" id="MobiDB-lite"/>
    </source>
</evidence>
<dbReference type="InterPro" id="IPR004979">
    <property type="entry name" value="TF_AP2"/>
</dbReference>
<feature type="compositionally biased region" description="Polar residues" evidence="7">
    <location>
        <begin position="103"/>
        <end position="115"/>
    </location>
</feature>
<dbReference type="GO" id="GO:0000981">
    <property type="term" value="F:DNA-binding transcription factor activity, RNA polymerase II-specific"/>
    <property type="evidence" value="ECO:0007669"/>
    <property type="project" value="TreeGrafter"/>
</dbReference>
<accession>A0A0N5AL51</accession>
<evidence type="ECO:0000259" key="8">
    <source>
        <dbReference type="Pfam" id="PF03299"/>
    </source>
</evidence>
<dbReference type="GO" id="GO:0042127">
    <property type="term" value="P:regulation of cell population proliferation"/>
    <property type="evidence" value="ECO:0007669"/>
    <property type="project" value="TreeGrafter"/>
</dbReference>
<keyword evidence="4" id="KW-0238">DNA-binding</keyword>
<feature type="domain" description="Transcription factor AP-2 C-terminal" evidence="8">
    <location>
        <begin position="126"/>
        <end position="310"/>
    </location>
</feature>